<evidence type="ECO:0000256" key="4">
    <source>
        <dbReference type="ARBA" id="ARBA00023002"/>
    </source>
</evidence>
<comment type="cofactor">
    <cofactor evidence="1">
        <name>FAD</name>
        <dbReference type="ChEBI" id="CHEBI:57692"/>
    </cofactor>
</comment>
<feature type="domain" description="FAD dependent oxidoreductase" evidence="5">
    <location>
        <begin position="7"/>
        <end position="350"/>
    </location>
</feature>
<keyword evidence="2" id="KW-0285">Flavoprotein</keyword>
<dbReference type="RefSeq" id="WP_340327847.1">
    <property type="nucleotide sequence ID" value="NZ_JAZHOF010000001.1"/>
</dbReference>
<dbReference type="SUPFAM" id="SSF51905">
    <property type="entry name" value="FAD/NAD(P)-binding domain"/>
    <property type="match status" value="1"/>
</dbReference>
<reference evidence="6 7" key="1">
    <citation type="submission" date="2024-02" db="EMBL/GenBank/DDBJ databases">
        <title>Genome analysis and characterization of Microbaculum marinisediminis sp. nov., isolated from marine sediment.</title>
        <authorList>
            <person name="Du Z.-J."/>
            <person name="Ye Y.-Q."/>
            <person name="Zhang Z.-R."/>
            <person name="Yuan S.-M."/>
            <person name="Zhang X.-Y."/>
        </authorList>
    </citation>
    <scope>NUCLEOTIDE SEQUENCE [LARGE SCALE GENOMIC DNA]</scope>
    <source>
        <strain evidence="6 7">SDUM1044001</strain>
    </source>
</reference>
<dbReference type="GO" id="GO:0050660">
    <property type="term" value="F:flavin adenine dinucleotide binding"/>
    <property type="evidence" value="ECO:0007669"/>
    <property type="project" value="InterPro"/>
</dbReference>
<evidence type="ECO:0000256" key="2">
    <source>
        <dbReference type="ARBA" id="ARBA00022630"/>
    </source>
</evidence>
<dbReference type="InterPro" id="IPR036188">
    <property type="entry name" value="FAD/NAD-bd_sf"/>
</dbReference>
<dbReference type="AlphaFoldDB" id="A0AAW9RPV9"/>
<keyword evidence="4" id="KW-0560">Oxidoreductase</keyword>
<evidence type="ECO:0000256" key="1">
    <source>
        <dbReference type="ARBA" id="ARBA00001974"/>
    </source>
</evidence>
<keyword evidence="7" id="KW-1185">Reference proteome</keyword>
<sequence length="380" mass="42172">MPGKSEAIVVGAGVAGVMTALELARRGERVTLIDRWEPGHSRASSTDYNRIIRAIHGRDEFYTRWVREARLRWMELQAEIGQTLYYECGALILATRGHCHWEDATAETFDKLGVPYYRFSAEETALRFPQFDTSSIAYSLYEPEAGMIMAHRGVRAGLELFQRAGGTVARGHVTTDAHERLHLDGKPLEADLIVVASGPWMGEMFPRTIKPISTVVGVNVLYTSTPDGSTAFDMANMPCWIDHGEGSFGLPSSEGCGVKAAVVIPDKIDLDNDERLIRRETLSRTRRYIQKRLPGLVGERVVDSKFNQIILTPDTHFIVDWHPEHSNVLFAGGCSGHLYKHGPVFGDFVAGVGLKEYGTADRFRIAGRRKLSPAESPSGR</sequence>
<evidence type="ECO:0000313" key="7">
    <source>
        <dbReference type="Proteomes" id="UP001378188"/>
    </source>
</evidence>
<name>A0AAW9RPV9_9HYPH</name>
<comment type="caution">
    <text evidence="6">The sequence shown here is derived from an EMBL/GenBank/DDBJ whole genome shotgun (WGS) entry which is preliminary data.</text>
</comment>
<dbReference type="SUPFAM" id="SSF54373">
    <property type="entry name" value="FAD-linked reductases, C-terminal domain"/>
    <property type="match status" value="1"/>
</dbReference>
<gene>
    <name evidence="6" type="ORF">V3328_01380</name>
</gene>
<dbReference type="Gene3D" id="3.50.50.60">
    <property type="entry name" value="FAD/NAD(P)-binding domain"/>
    <property type="match status" value="1"/>
</dbReference>
<evidence type="ECO:0000313" key="6">
    <source>
        <dbReference type="EMBL" id="MEJ8570108.1"/>
    </source>
</evidence>
<evidence type="ECO:0000256" key="3">
    <source>
        <dbReference type="ARBA" id="ARBA00022827"/>
    </source>
</evidence>
<proteinExistence type="predicted"/>
<dbReference type="EMBL" id="JAZHOF010000001">
    <property type="protein sequence ID" value="MEJ8570108.1"/>
    <property type="molecule type" value="Genomic_DNA"/>
</dbReference>
<keyword evidence="3" id="KW-0274">FAD</keyword>
<accession>A0AAW9RPV9</accession>
<dbReference type="InterPro" id="IPR045170">
    <property type="entry name" value="MTOX"/>
</dbReference>
<dbReference type="Proteomes" id="UP001378188">
    <property type="component" value="Unassembled WGS sequence"/>
</dbReference>
<protein>
    <submittedName>
        <fullName evidence="6">FAD-dependent oxidoreductase</fullName>
    </submittedName>
</protein>
<dbReference type="Gene3D" id="3.30.9.10">
    <property type="entry name" value="D-Amino Acid Oxidase, subunit A, domain 2"/>
    <property type="match status" value="1"/>
</dbReference>
<dbReference type="PANTHER" id="PTHR10961">
    <property type="entry name" value="PEROXISOMAL SARCOSINE OXIDASE"/>
    <property type="match status" value="1"/>
</dbReference>
<evidence type="ECO:0000259" key="5">
    <source>
        <dbReference type="Pfam" id="PF01266"/>
    </source>
</evidence>
<dbReference type="GO" id="GO:0008115">
    <property type="term" value="F:sarcosine oxidase activity"/>
    <property type="evidence" value="ECO:0007669"/>
    <property type="project" value="TreeGrafter"/>
</dbReference>
<dbReference type="Pfam" id="PF01266">
    <property type="entry name" value="DAO"/>
    <property type="match status" value="1"/>
</dbReference>
<organism evidence="6 7">
    <name type="scientific">Microbaculum marinum</name>
    <dbReference type="NCBI Taxonomy" id="1764581"/>
    <lineage>
        <taxon>Bacteria</taxon>
        <taxon>Pseudomonadati</taxon>
        <taxon>Pseudomonadota</taxon>
        <taxon>Alphaproteobacteria</taxon>
        <taxon>Hyphomicrobiales</taxon>
        <taxon>Tepidamorphaceae</taxon>
        <taxon>Microbaculum</taxon>
    </lineage>
</organism>
<dbReference type="InterPro" id="IPR006076">
    <property type="entry name" value="FAD-dep_OxRdtase"/>
</dbReference>
<dbReference type="PANTHER" id="PTHR10961:SF46">
    <property type="entry name" value="PEROXISOMAL SARCOSINE OXIDASE"/>
    <property type="match status" value="1"/>
</dbReference>